<dbReference type="Proteomes" id="UP000541444">
    <property type="component" value="Unassembled WGS sequence"/>
</dbReference>
<feature type="compositionally biased region" description="Basic and acidic residues" evidence="2">
    <location>
        <begin position="593"/>
        <end position="604"/>
    </location>
</feature>
<dbReference type="GO" id="GO:0010073">
    <property type="term" value="P:meristem maintenance"/>
    <property type="evidence" value="ECO:0007669"/>
    <property type="project" value="InterPro"/>
</dbReference>
<dbReference type="EMBL" id="JACGCM010000692">
    <property type="protein sequence ID" value="KAF6168625.1"/>
    <property type="molecule type" value="Genomic_DNA"/>
</dbReference>
<evidence type="ECO:0000256" key="2">
    <source>
        <dbReference type="SAM" id="MobiDB-lite"/>
    </source>
</evidence>
<feature type="compositionally biased region" description="Low complexity" evidence="2">
    <location>
        <begin position="35"/>
        <end position="44"/>
    </location>
</feature>
<proteinExistence type="predicted"/>
<evidence type="ECO:0000313" key="4">
    <source>
        <dbReference type="EMBL" id="KAF6168625.1"/>
    </source>
</evidence>
<dbReference type="Pfam" id="PF10536">
    <property type="entry name" value="PMD"/>
    <property type="match status" value="1"/>
</dbReference>
<feature type="coiled-coil region" evidence="1">
    <location>
        <begin position="768"/>
        <end position="816"/>
    </location>
</feature>
<sequence length="1096" mass="124888">MNDKVPPTASNRRKRELAREGDLVTYKRKRKTIDPTTVVPPNTVETANEGVSEPVPPTESAQPALEAQLQSVKAVNIPQGSEFDTEFTQATLGAQPPLPNVLPDSDVSIPIVGGYSESEGDTSNEDVGPSDRSLLRSFRFHRARSIALGQPTWDLTKEPQEVQDYVKLKGLDRIGAISYNSYNSGLISAFAECWQPKTNSFHFKWGEMTPTLDDVEQLVGLHSDGDVTVITGSWGFPALVEVFENNLLQGLKAFKALKAGGAGNSLSLKKLREHYAYKLGKVLSDGTATAAKMKKRLTAKSVAHAYMLYVCGSFLFPTKKGIDVSARYLDLFAKDKVTKKWSWGSAVLAHMYYNLGIASRDDGRQVACCTTLLESWIFAHFPKLAGIPKEMDSDAYEHCTCWKWDASVTDRYAAPALLMFREALDKYKLEDVVWDPYKNKRDSAHAFKEFMFFYGILASPDHVQPYYPNRVVRQFNREQGIPGKRLITKVSNLWRTERPRKFNPKYEWVDCFSGQKWKDFVLKMADRGRRVREGPLVCTEGYFEWFASVSWTTICPIAVDLAADDDAEVHQRKEATVNEHGDTPVRHSQDVAEQYDASHHEHSSRSPNINLNDQQITTLNDQLQKPKEGKDKESEANINLREALKEKTSECDLLKETIEQMKAEIELKRVVDEQCALEHANLPRQLDAKSAKIWRKNNTSLEAELRQKSGLEDSNQSLSVELNKKCKEIESLKAVNVFLMEQINLHLPPATPLAMLPSHRPVPDTTLVKKYEDLLAAHENIKKKLIAKEDFINNDLDIQRRKLVNAKERMKSLEANNGEWEVWRQTLKKALTSEGMGDMGDPTYEELFEQNEKFFTIAQQGLKGDYQEDLVSTAYLVDVRDVEISDNNSGFRVTTAIQHQSQHRFSDVVKSLKTFLCKDPAFWKTIFSQTLGIQITADGDNAYQILLQACSYGHQHVEYRHMTYLLATYYEKVVVFISHTEAYTFLPLFWARKRNTNSNEEMFQNLVMDTSKYWWFGLGADNHFVRLIPRFDATIPPLSTIFNSHVNLEIPPGFQKEQLTRYFDVRVRNFRALLREHKCQGYRVNDMVVVGLSTIK</sequence>
<protein>
    <recommendedName>
        <fullName evidence="3">Aminotransferase-like plant mobile domain-containing protein</fullName>
    </recommendedName>
</protein>
<evidence type="ECO:0000259" key="3">
    <source>
        <dbReference type="Pfam" id="PF10536"/>
    </source>
</evidence>
<name>A0A7J7NN61_9MAGN</name>
<feature type="coiled-coil region" evidence="1">
    <location>
        <begin position="637"/>
        <end position="664"/>
    </location>
</feature>
<accession>A0A7J7NN61</accession>
<gene>
    <name evidence="4" type="ORF">GIB67_005237</name>
</gene>
<dbReference type="InterPro" id="IPR044824">
    <property type="entry name" value="MAIN-like"/>
</dbReference>
<feature type="region of interest" description="Disordered" evidence="2">
    <location>
        <begin position="593"/>
        <end position="613"/>
    </location>
</feature>
<keyword evidence="1" id="KW-0175">Coiled coil</keyword>
<keyword evidence="5" id="KW-1185">Reference proteome</keyword>
<reference evidence="4 5" key="1">
    <citation type="journal article" date="2020" name="IScience">
        <title>Genome Sequencing of the Endangered Kingdonia uniflora (Circaeasteraceae, Ranunculales) Reveals Potential Mechanisms of Evolutionary Specialization.</title>
        <authorList>
            <person name="Sun Y."/>
            <person name="Deng T."/>
            <person name="Zhang A."/>
            <person name="Moore M.J."/>
            <person name="Landis J.B."/>
            <person name="Lin N."/>
            <person name="Zhang H."/>
            <person name="Zhang X."/>
            <person name="Huang J."/>
            <person name="Zhang X."/>
            <person name="Sun H."/>
            <person name="Wang H."/>
        </authorList>
    </citation>
    <scope>NUCLEOTIDE SEQUENCE [LARGE SCALE GENOMIC DNA]</scope>
    <source>
        <strain evidence="4">TB1705</strain>
        <tissue evidence="4">Leaf</tissue>
    </source>
</reference>
<dbReference type="PANTHER" id="PTHR46033">
    <property type="entry name" value="PROTEIN MAIN-LIKE 2"/>
    <property type="match status" value="1"/>
</dbReference>
<evidence type="ECO:0000256" key="1">
    <source>
        <dbReference type="SAM" id="Coils"/>
    </source>
</evidence>
<organism evidence="4 5">
    <name type="scientific">Kingdonia uniflora</name>
    <dbReference type="NCBI Taxonomy" id="39325"/>
    <lineage>
        <taxon>Eukaryota</taxon>
        <taxon>Viridiplantae</taxon>
        <taxon>Streptophyta</taxon>
        <taxon>Embryophyta</taxon>
        <taxon>Tracheophyta</taxon>
        <taxon>Spermatophyta</taxon>
        <taxon>Magnoliopsida</taxon>
        <taxon>Ranunculales</taxon>
        <taxon>Circaeasteraceae</taxon>
        <taxon>Kingdonia</taxon>
    </lineage>
</organism>
<dbReference type="InterPro" id="IPR019557">
    <property type="entry name" value="AminoTfrase-like_pln_mobile"/>
</dbReference>
<dbReference type="PANTHER" id="PTHR46033:SF8">
    <property type="entry name" value="PROTEIN MAINTENANCE OF MERISTEMS-LIKE"/>
    <property type="match status" value="1"/>
</dbReference>
<feature type="region of interest" description="Disordered" evidence="2">
    <location>
        <begin position="1"/>
        <end position="62"/>
    </location>
</feature>
<evidence type="ECO:0000313" key="5">
    <source>
        <dbReference type="Proteomes" id="UP000541444"/>
    </source>
</evidence>
<feature type="domain" description="Aminotransferase-like plant mobile" evidence="3">
    <location>
        <begin position="176"/>
        <end position="546"/>
    </location>
</feature>
<comment type="caution">
    <text evidence="4">The sequence shown here is derived from an EMBL/GenBank/DDBJ whole genome shotgun (WGS) entry which is preliminary data.</text>
</comment>
<dbReference type="AlphaFoldDB" id="A0A7J7NN61"/>